<accession>A0A7S2K2H7</accession>
<dbReference type="EMBL" id="HBGY01006595">
    <property type="protein sequence ID" value="CAD9563544.1"/>
    <property type="molecule type" value="Transcribed_RNA"/>
</dbReference>
<feature type="region of interest" description="Disordered" evidence="1">
    <location>
        <begin position="28"/>
        <end position="49"/>
    </location>
</feature>
<name>A0A7S2K2H7_9STRA</name>
<evidence type="ECO:0000256" key="1">
    <source>
        <dbReference type="SAM" id="MobiDB-lite"/>
    </source>
</evidence>
<gene>
    <name evidence="2" type="ORF">LDAN0321_LOCUS4046</name>
</gene>
<evidence type="ECO:0000313" key="2">
    <source>
        <dbReference type="EMBL" id="CAD9563544.1"/>
    </source>
</evidence>
<protein>
    <submittedName>
        <fullName evidence="2">Uncharacterized protein</fullName>
    </submittedName>
</protein>
<organism evidence="2">
    <name type="scientific">Leptocylindrus danicus</name>
    <dbReference type="NCBI Taxonomy" id="163516"/>
    <lineage>
        <taxon>Eukaryota</taxon>
        <taxon>Sar</taxon>
        <taxon>Stramenopiles</taxon>
        <taxon>Ochrophyta</taxon>
        <taxon>Bacillariophyta</taxon>
        <taxon>Coscinodiscophyceae</taxon>
        <taxon>Chaetocerotophycidae</taxon>
        <taxon>Leptocylindrales</taxon>
        <taxon>Leptocylindraceae</taxon>
        <taxon>Leptocylindrus</taxon>
    </lineage>
</organism>
<sequence>MKLGSMPDGPCEAKFDWMKRLCRTKLNGRTEHTPRANPNQSSIRSILKPSNIDGYMPEVEDEILYEPPDVEIPALQVPEESVNVRVVASLGSTPGSRFLREHQLSNDRDLPPSGRSELSASSFSSRSLFQIGRGTSIYEHPSGYCDGSYQSWCDRGKKSRCLLSGHNDHRGGLMMDALSGWVVLTLKDFKEGLILLKLDVMKVLNKRTANWTMVNGQRGMRESALSSSSETYSFSSIAENRSAALFAVTNKTEQAQNGYPLEVAYSTVGSSTRHLSLPPDMSTFIHPDCIFEYSIDGGDIMRMDKDTMMEQRKELQRVVIVYPLLDTDPIANPKDIDVAIRITGCTERRGSTFRLSHVYWA</sequence>
<proteinExistence type="predicted"/>
<dbReference type="AlphaFoldDB" id="A0A7S2K2H7"/>
<reference evidence="2" key="1">
    <citation type="submission" date="2021-01" db="EMBL/GenBank/DDBJ databases">
        <authorList>
            <person name="Corre E."/>
            <person name="Pelletier E."/>
            <person name="Niang G."/>
            <person name="Scheremetjew M."/>
            <person name="Finn R."/>
            <person name="Kale V."/>
            <person name="Holt S."/>
            <person name="Cochrane G."/>
            <person name="Meng A."/>
            <person name="Brown T."/>
            <person name="Cohen L."/>
        </authorList>
    </citation>
    <scope>NUCLEOTIDE SEQUENCE</scope>
    <source>
        <strain evidence="2">B650</strain>
    </source>
</reference>
<feature type="compositionally biased region" description="Basic and acidic residues" evidence="1">
    <location>
        <begin position="98"/>
        <end position="110"/>
    </location>
</feature>
<feature type="region of interest" description="Disordered" evidence="1">
    <location>
        <begin position="98"/>
        <end position="121"/>
    </location>
</feature>